<sequence>MVEDISGIKDAGNKLVADATVSMHNCTSVAKLAKEGALLGHGATGADDKAQYAKQNCTMAVREVSMANEKALAFGSVATGAKDNAVKLQGQLTEIIREKKKHVEKAKGTFAEILKNATVNSQTIKVENACEAVNFSEYVTTFERAEKIFPQLCAVDSFGVDDVKRNITTLEGLVSSAGGNLSRAQSNVVLSKESSKNAEKYVSEMRVFARAVFKDVMETQRRELCNAVQRLVETNQRPSVVISQTNDNRNNARRQRDRAKDAVGVASGAAARSASADAHTSEVPGKLRETSDVVTGTLVLSRSVMRDGKKLQKENEVQVQEIHKTIASVLNNVTDRQGAVTENVCAAAMSYSVTGALKDSLDAVKTLASLGNITGALTRFDYLQGREKQVEAMLNASKERADGAERGALAALKVAKDARSTLLFFHLFRKLNNLG</sequence>
<evidence type="ECO:0000313" key="3">
    <source>
        <dbReference type="Proteomes" id="UP000009027"/>
    </source>
</evidence>
<evidence type="ECO:0000313" key="2">
    <source>
        <dbReference type="EMBL" id="CCD18896.1"/>
    </source>
</evidence>
<accession>F9WMY1</accession>
<gene>
    <name evidence="2" type="ORF">TvY486_0016020</name>
</gene>
<dbReference type="VEuPathDB" id="TriTrypDB:TvY486_0016020"/>
<evidence type="ECO:0000256" key="1">
    <source>
        <dbReference type="SAM" id="MobiDB-lite"/>
    </source>
</evidence>
<organism evidence="2 3">
    <name type="scientific">Trypanosoma vivax (strain Y486)</name>
    <dbReference type="NCBI Taxonomy" id="1055687"/>
    <lineage>
        <taxon>Eukaryota</taxon>
        <taxon>Discoba</taxon>
        <taxon>Euglenozoa</taxon>
        <taxon>Kinetoplastea</taxon>
        <taxon>Metakinetoplastina</taxon>
        <taxon>Trypanosomatida</taxon>
        <taxon>Trypanosomatidae</taxon>
        <taxon>Trypanosoma</taxon>
        <taxon>Duttonella</taxon>
    </lineage>
</organism>
<reference evidence="2 3" key="1">
    <citation type="journal article" date="2012" name="Proc. Natl. Acad. Sci. U.S.A.">
        <title>Antigenic diversity is generated by distinct evolutionary mechanisms in African trypanosome species.</title>
        <authorList>
            <person name="Jackson A.P."/>
            <person name="Berry A."/>
            <person name="Aslett M."/>
            <person name="Allison H.C."/>
            <person name="Burton P."/>
            <person name="Vavrova-Anderson J."/>
            <person name="Brown R."/>
            <person name="Browne H."/>
            <person name="Corton N."/>
            <person name="Hauser H."/>
            <person name="Gamble J."/>
            <person name="Gilderthorp R."/>
            <person name="Marcello L."/>
            <person name="McQuillan J."/>
            <person name="Otto T.D."/>
            <person name="Quail M.A."/>
            <person name="Sanders M.J."/>
            <person name="van Tonder A."/>
            <person name="Ginger M.L."/>
            <person name="Field M.C."/>
            <person name="Barry J.D."/>
            <person name="Hertz-Fowler C."/>
            <person name="Berriman M."/>
        </authorList>
    </citation>
    <scope>NUCLEOTIDE SEQUENCE</scope>
    <source>
        <strain evidence="2 3">Y486</strain>
    </source>
</reference>
<feature type="region of interest" description="Disordered" evidence="1">
    <location>
        <begin position="242"/>
        <end position="288"/>
    </location>
</feature>
<proteinExistence type="predicted"/>
<dbReference type="EMBL" id="CAEX01002130">
    <property type="protein sequence ID" value="CCD18896.1"/>
    <property type="molecule type" value="Genomic_DNA"/>
</dbReference>
<protein>
    <submittedName>
        <fullName evidence="2">Uncharacterized protein</fullName>
    </submittedName>
</protein>
<dbReference type="Proteomes" id="UP000009027">
    <property type="component" value="Unassembled WGS sequence"/>
</dbReference>
<keyword evidence="3" id="KW-1185">Reference proteome</keyword>
<dbReference type="AlphaFoldDB" id="F9WMY1"/>
<name>F9WMY1_TRYVY</name>
<feature type="compositionally biased region" description="Low complexity" evidence="1">
    <location>
        <begin position="262"/>
        <end position="278"/>
    </location>
</feature>